<dbReference type="InterPro" id="IPR001851">
    <property type="entry name" value="ABC_transp_permease"/>
</dbReference>
<evidence type="ECO:0000313" key="12">
    <source>
        <dbReference type="Proteomes" id="UP000460221"/>
    </source>
</evidence>
<evidence type="ECO:0000256" key="8">
    <source>
        <dbReference type="ARBA" id="ARBA00023136"/>
    </source>
</evidence>
<dbReference type="CDD" id="cd06581">
    <property type="entry name" value="TM_PBP1_LivM_like"/>
    <property type="match status" value="1"/>
</dbReference>
<dbReference type="InterPro" id="IPR027417">
    <property type="entry name" value="P-loop_NTPase"/>
</dbReference>
<proteinExistence type="predicted"/>
<evidence type="ECO:0000313" key="11">
    <source>
        <dbReference type="EMBL" id="MTD16320.1"/>
    </source>
</evidence>
<feature type="transmembrane region" description="Helical" evidence="9">
    <location>
        <begin position="218"/>
        <end position="236"/>
    </location>
</feature>
<protein>
    <submittedName>
        <fullName evidence="11">ATP-binding cassette domain-containing protein</fullName>
    </submittedName>
</protein>
<keyword evidence="2" id="KW-0813">Transport</keyword>
<feature type="transmembrane region" description="Helical" evidence="9">
    <location>
        <begin position="41"/>
        <end position="59"/>
    </location>
</feature>
<dbReference type="AlphaFoldDB" id="A0A7K1FQG7"/>
<dbReference type="InterPro" id="IPR003439">
    <property type="entry name" value="ABC_transporter-like_ATP-bd"/>
</dbReference>
<evidence type="ECO:0000256" key="5">
    <source>
        <dbReference type="ARBA" id="ARBA00022741"/>
    </source>
</evidence>
<reference evidence="11 12" key="1">
    <citation type="submission" date="2019-11" db="EMBL/GenBank/DDBJ databases">
        <authorList>
            <person name="Jiang L.-Q."/>
        </authorList>
    </citation>
    <scope>NUCLEOTIDE SEQUENCE [LARGE SCALE GENOMIC DNA]</scope>
    <source>
        <strain evidence="11 12">YIM 132087</strain>
    </source>
</reference>
<keyword evidence="8 9" id="KW-0472">Membrane</keyword>
<dbReference type="Proteomes" id="UP000460221">
    <property type="component" value="Unassembled WGS sequence"/>
</dbReference>
<keyword evidence="7 9" id="KW-1133">Transmembrane helix</keyword>
<keyword evidence="5" id="KW-0547">Nucleotide-binding</keyword>
<evidence type="ECO:0000256" key="4">
    <source>
        <dbReference type="ARBA" id="ARBA00022692"/>
    </source>
</evidence>
<gene>
    <name evidence="11" type="ORF">GIS00_20475</name>
</gene>
<sequence>MSLSKNSVPRPLPYGWAFPLLVAAVLVIVPLAALGQYDQRQLILIGIYTLVVSGLNLSLGYGGELALGQVAMFAAGAYVTGILAQHGVTELTVAVLAGMVAAAVVGLISGAAGLRLSRWSLAIVSFFLVLLIPVVITMTEGVTGGLLGLSGISGPTLLGIPVGFTGFYVTALMVALIWLVLMRNLVLSRHGVSFRVMRESPALASSLGLPTYRLRMRVYVLGSVPAGAAGAIYAYLNGFISPDAFNLNLGITILAASVVGGSNSIYGAFAGAALLVLGPLQASGFELYSTVVYGIFLIVVGVLFRGGLAELFRILWAWVLRRLGRSRQDEQHDTPVAAVGSGASGGLRIPGQRIRTRGLSRSFGGIRALDEVDFVAEPGTITAVIGPNGAGKTTLLNAISGFVRPEAGEIEVGDTTVSGLSPYQVARSGVSRTFQTPVIPEDMTVREIAESGRLWVRGPGTLATMLRLPSAWRIRRQDHLAGQQALEFAGLTGIADRTAGKLPLGVRRLLEVVRAVAAAPGVILLDEPAAGLDEDGLAELSRLMLRARDAGATVVIVEHNVRFVFDLAEKICVMRLGRMIAAGTPEEVASDPEVISSYLGARASTLLERSVPES</sequence>
<feature type="transmembrane region" description="Helical" evidence="9">
    <location>
        <begin position="158"/>
        <end position="181"/>
    </location>
</feature>
<dbReference type="SMART" id="SM00382">
    <property type="entry name" value="AAA"/>
    <property type="match status" value="1"/>
</dbReference>
<evidence type="ECO:0000256" key="9">
    <source>
        <dbReference type="SAM" id="Phobius"/>
    </source>
</evidence>
<feature type="transmembrane region" description="Helical" evidence="9">
    <location>
        <begin position="119"/>
        <end position="138"/>
    </location>
</feature>
<evidence type="ECO:0000256" key="3">
    <source>
        <dbReference type="ARBA" id="ARBA00022475"/>
    </source>
</evidence>
<dbReference type="InterPro" id="IPR051120">
    <property type="entry name" value="ABC_AA/LPS_Transport"/>
</dbReference>
<feature type="transmembrane region" description="Helical" evidence="9">
    <location>
        <begin position="91"/>
        <end position="112"/>
    </location>
</feature>
<evidence type="ECO:0000256" key="6">
    <source>
        <dbReference type="ARBA" id="ARBA00022840"/>
    </source>
</evidence>
<feature type="domain" description="ABC transporter" evidence="10">
    <location>
        <begin position="354"/>
        <end position="601"/>
    </location>
</feature>
<dbReference type="PROSITE" id="PS50893">
    <property type="entry name" value="ABC_TRANSPORTER_2"/>
    <property type="match status" value="1"/>
</dbReference>
<dbReference type="GO" id="GO:0005524">
    <property type="term" value="F:ATP binding"/>
    <property type="evidence" value="ECO:0007669"/>
    <property type="project" value="UniProtKB-KW"/>
</dbReference>
<keyword evidence="3" id="KW-1003">Cell membrane</keyword>
<dbReference type="GO" id="GO:0005886">
    <property type="term" value="C:plasma membrane"/>
    <property type="evidence" value="ECO:0007669"/>
    <property type="project" value="UniProtKB-SubCell"/>
</dbReference>
<evidence type="ECO:0000259" key="10">
    <source>
        <dbReference type="PROSITE" id="PS50893"/>
    </source>
</evidence>
<dbReference type="InterPro" id="IPR032823">
    <property type="entry name" value="BCA_ABC_TP_C"/>
</dbReference>
<dbReference type="CDD" id="cd03219">
    <property type="entry name" value="ABC_Mj1267_LivG_branched"/>
    <property type="match status" value="1"/>
</dbReference>
<accession>A0A7K1FQG7</accession>
<evidence type="ECO:0000256" key="1">
    <source>
        <dbReference type="ARBA" id="ARBA00004651"/>
    </source>
</evidence>
<keyword evidence="12" id="KW-1185">Reference proteome</keyword>
<dbReference type="PANTHER" id="PTHR45772">
    <property type="entry name" value="CONSERVED COMPONENT OF ABC TRANSPORTER FOR NATURAL AMINO ACIDS-RELATED"/>
    <property type="match status" value="1"/>
</dbReference>
<dbReference type="Pfam" id="PF02653">
    <property type="entry name" value="BPD_transp_2"/>
    <property type="match status" value="1"/>
</dbReference>
<feature type="transmembrane region" description="Helical" evidence="9">
    <location>
        <begin position="248"/>
        <end position="278"/>
    </location>
</feature>
<dbReference type="GO" id="GO:0015658">
    <property type="term" value="F:branched-chain amino acid transmembrane transporter activity"/>
    <property type="evidence" value="ECO:0007669"/>
    <property type="project" value="InterPro"/>
</dbReference>
<comment type="subcellular location">
    <subcellularLocation>
        <location evidence="1">Cell membrane</location>
        <topology evidence="1">Multi-pass membrane protein</topology>
    </subcellularLocation>
</comment>
<evidence type="ECO:0000256" key="7">
    <source>
        <dbReference type="ARBA" id="ARBA00022989"/>
    </source>
</evidence>
<dbReference type="SUPFAM" id="SSF52540">
    <property type="entry name" value="P-loop containing nucleoside triphosphate hydrolases"/>
    <property type="match status" value="1"/>
</dbReference>
<dbReference type="EMBL" id="WLYK01000009">
    <property type="protein sequence ID" value="MTD16320.1"/>
    <property type="molecule type" value="Genomic_DNA"/>
</dbReference>
<name>A0A7K1FQG7_9ACTN</name>
<keyword evidence="6 11" id="KW-0067">ATP-binding</keyword>
<comment type="caution">
    <text evidence="11">The sequence shown here is derived from an EMBL/GenBank/DDBJ whole genome shotgun (WGS) entry which is preliminary data.</text>
</comment>
<dbReference type="Pfam" id="PF12399">
    <property type="entry name" value="BCA_ABC_TP_C"/>
    <property type="match status" value="1"/>
</dbReference>
<dbReference type="InterPro" id="IPR043428">
    <property type="entry name" value="LivM-like"/>
</dbReference>
<dbReference type="RefSeq" id="WP_154770331.1">
    <property type="nucleotide sequence ID" value="NZ_WLYK01000009.1"/>
</dbReference>
<keyword evidence="4 9" id="KW-0812">Transmembrane</keyword>
<feature type="transmembrane region" description="Helical" evidence="9">
    <location>
        <begin position="12"/>
        <end position="35"/>
    </location>
</feature>
<dbReference type="Pfam" id="PF00005">
    <property type="entry name" value="ABC_tran"/>
    <property type="match status" value="1"/>
</dbReference>
<organism evidence="11 12">
    <name type="scientific">Nakamurella alba</name>
    <dbReference type="NCBI Taxonomy" id="2665158"/>
    <lineage>
        <taxon>Bacteria</taxon>
        <taxon>Bacillati</taxon>
        <taxon>Actinomycetota</taxon>
        <taxon>Actinomycetes</taxon>
        <taxon>Nakamurellales</taxon>
        <taxon>Nakamurellaceae</taxon>
        <taxon>Nakamurella</taxon>
    </lineage>
</organism>
<dbReference type="InterPro" id="IPR003593">
    <property type="entry name" value="AAA+_ATPase"/>
</dbReference>
<dbReference type="Gene3D" id="3.40.50.300">
    <property type="entry name" value="P-loop containing nucleotide triphosphate hydrolases"/>
    <property type="match status" value="1"/>
</dbReference>
<dbReference type="GO" id="GO:0016887">
    <property type="term" value="F:ATP hydrolysis activity"/>
    <property type="evidence" value="ECO:0007669"/>
    <property type="project" value="InterPro"/>
</dbReference>
<feature type="transmembrane region" description="Helical" evidence="9">
    <location>
        <begin position="290"/>
        <end position="319"/>
    </location>
</feature>
<evidence type="ECO:0000256" key="2">
    <source>
        <dbReference type="ARBA" id="ARBA00022448"/>
    </source>
</evidence>